<gene>
    <name evidence="4" type="ORF">HXX08_16405</name>
    <name evidence="5" type="ORF">OZ401_002962</name>
</gene>
<feature type="domain" description="RCK N-terminal" evidence="3">
    <location>
        <begin position="1"/>
        <end position="120"/>
    </location>
</feature>
<dbReference type="InterPro" id="IPR003148">
    <property type="entry name" value="RCK_N"/>
</dbReference>
<reference evidence="4 6" key="1">
    <citation type="submission" date="2020-06" db="EMBL/GenBank/DDBJ databases">
        <title>Anoxygenic phototrophic Chloroflexota member uses a Type I reaction center.</title>
        <authorList>
            <person name="Tsuji J.M."/>
            <person name="Shaw N.A."/>
            <person name="Nagashima S."/>
            <person name="Venkiteswaran J."/>
            <person name="Schiff S.L."/>
            <person name="Hanada S."/>
            <person name="Tank M."/>
            <person name="Neufeld J.D."/>
        </authorList>
    </citation>
    <scope>NUCLEOTIDE SEQUENCE [LARGE SCALE GENOMIC DNA]</scope>
    <source>
        <strain evidence="4">L227-S17</strain>
    </source>
</reference>
<dbReference type="SUPFAM" id="SSF51735">
    <property type="entry name" value="NAD(P)-binding Rossmann-fold domains"/>
    <property type="match status" value="1"/>
</dbReference>
<evidence type="ECO:0000313" key="6">
    <source>
        <dbReference type="Proteomes" id="UP000521676"/>
    </source>
</evidence>
<keyword evidence="1" id="KW-0406">Ion transport</keyword>
<protein>
    <submittedName>
        <fullName evidence="4">TrkA family potassium uptake protein</fullName>
    </submittedName>
</protein>
<dbReference type="AlphaFoldDB" id="A0A8T7M632"/>
<accession>A0A8T7M632</accession>
<dbReference type="InterPro" id="IPR006036">
    <property type="entry name" value="K_uptake_TrkA"/>
</dbReference>
<dbReference type="PANTHER" id="PTHR43833">
    <property type="entry name" value="POTASSIUM CHANNEL PROTEIN 2-RELATED-RELATED"/>
    <property type="match status" value="1"/>
</dbReference>
<dbReference type="Gene3D" id="3.40.50.720">
    <property type="entry name" value="NAD(P)-binding Rossmann-like Domain"/>
    <property type="match status" value="1"/>
</dbReference>
<dbReference type="PRINTS" id="PR00335">
    <property type="entry name" value="KUPTAKETRKA"/>
</dbReference>
<organism evidence="4 6">
    <name type="scientific">Candidatus Chlorohelix allophototropha</name>
    <dbReference type="NCBI Taxonomy" id="3003348"/>
    <lineage>
        <taxon>Bacteria</taxon>
        <taxon>Bacillati</taxon>
        <taxon>Chloroflexota</taxon>
        <taxon>Chloroflexia</taxon>
        <taxon>Candidatus Chloroheliales</taxon>
        <taxon>Candidatus Chloroheliaceae</taxon>
        <taxon>Candidatus Chlorohelix</taxon>
    </lineage>
</organism>
<evidence type="ECO:0000256" key="2">
    <source>
        <dbReference type="ARBA" id="ARBA00022958"/>
    </source>
</evidence>
<dbReference type="InterPro" id="IPR050721">
    <property type="entry name" value="Trk_Ktr_HKT_K-transport"/>
</dbReference>
<dbReference type="Proteomes" id="UP001431572">
    <property type="component" value="Chromosome 2"/>
</dbReference>
<name>A0A8T7M632_9CHLR</name>
<dbReference type="InterPro" id="IPR036291">
    <property type="entry name" value="NAD(P)-bd_dom_sf"/>
</dbReference>
<dbReference type="EMBL" id="JACATZ010000003">
    <property type="protein sequence ID" value="NWJ47442.1"/>
    <property type="molecule type" value="Genomic_DNA"/>
</dbReference>
<dbReference type="RefSeq" id="WP_341471243.1">
    <property type="nucleotide sequence ID" value="NZ_CP128400.1"/>
</dbReference>
<keyword evidence="1" id="KW-0633">Potassium transport</keyword>
<evidence type="ECO:0000256" key="1">
    <source>
        <dbReference type="ARBA" id="ARBA00022538"/>
    </source>
</evidence>
<proteinExistence type="predicted"/>
<dbReference type="Proteomes" id="UP000521676">
    <property type="component" value="Unassembled WGS sequence"/>
</dbReference>
<evidence type="ECO:0000313" key="5">
    <source>
        <dbReference type="EMBL" id="WJW69354.1"/>
    </source>
</evidence>
<keyword evidence="7" id="KW-1185">Reference proteome</keyword>
<keyword evidence="2" id="KW-0630">Potassium</keyword>
<dbReference type="GO" id="GO:0005886">
    <property type="term" value="C:plasma membrane"/>
    <property type="evidence" value="ECO:0007669"/>
    <property type="project" value="InterPro"/>
</dbReference>
<sequence>MNFVILGCGRVGARMAATLDNMGHHVAVVDKSADSFKRLPSDFKGKEVVGTGIDEDVLRRAGIEEADVFAAVTNGDNTNIMASQVAKEIFNVPRVIARIYDPVRETTYHMLGLETICPTTLITAQIIKDILPDESE</sequence>
<dbReference type="EMBL" id="CP128400">
    <property type="protein sequence ID" value="WJW69354.1"/>
    <property type="molecule type" value="Genomic_DNA"/>
</dbReference>
<evidence type="ECO:0000313" key="7">
    <source>
        <dbReference type="Proteomes" id="UP001431572"/>
    </source>
</evidence>
<dbReference type="Pfam" id="PF02254">
    <property type="entry name" value="TrkA_N"/>
    <property type="match status" value="1"/>
</dbReference>
<keyword evidence="1" id="KW-0813">Transport</keyword>
<reference evidence="5" key="2">
    <citation type="journal article" date="2024" name="Nature">
        <title>Anoxygenic phototroph of the Chloroflexota uses a type I reaction centre.</title>
        <authorList>
            <person name="Tsuji J.M."/>
            <person name="Shaw N.A."/>
            <person name="Nagashima S."/>
            <person name="Venkiteswaran J.J."/>
            <person name="Schiff S.L."/>
            <person name="Watanabe T."/>
            <person name="Fukui M."/>
            <person name="Hanada S."/>
            <person name="Tank M."/>
            <person name="Neufeld J.D."/>
        </authorList>
    </citation>
    <scope>NUCLEOTIDE SEQUENCE</scope>
    <source>
        <strain evidence="5">L227-S17</strain>
    </source>
</reference>
<dbReference type="PANTHER" id="PTHR43833:SF8">
    <property type="entry name" value="TRK SYSTEM POTASSIUM UPTAKE PROTEIN TRKA"/>
    <property type="match status" value="1"/>
</dbReference>
<dbReference type="GO" id="GO:0015079">
    <property type="term" value="F:potassium ion transmembrane transporter activity"/>
    <property type="evidence" value="ECO:0007669"/>
    <property type="project" value="InterPro"/>
</dbReference>
<evidence type="ECO:0000259" key="3">
    <source>
        <dbReference type="PROSITE" id="PS51201"/>
    </source>
</evidence>
<evidence type="ECO:0000313" key="4">
    <source>
        <dbReference type="EMBL" id="NWJ47442.1"/>
    </source>
</evidence>
<dbReference type="PROSITE" id="PS51201">
    <property type="entry name" value="RCK_N"/>
    <property type="match status" value="1"/>
</dbReference>